<name>A0A7M7NDU0_STRPU</name>
<sequence>MKQVNTDNRVKMVTPLRQAGYSEEARALYFGFEISIGDMIKVENRVNMAQLAKQLGVSDDVQSTDPDNQGKSVLLRWRDTVCSSTFNHRLVLADALFSMGEEQLALDIISGVYRNGEIDKQVTQLLAANIRLGQLPTLSKILDQTKENEEKGLIQKSPTEMSNKLLDAGFCAYAHELMAGNVRFKDCLSVNYKEVHLSHDHILPIF</sequence>
<reference evidence="2" key="1">
    <citation type="submission" date="2015-02" db="EMBL/GenBank/DDBJ databases">
        <title>Genome sequencing for Strongylocentrotus purpuratus.</title>
        <authorList>
            <person name="Murali S."/>
            <person name="Liu Y."/>
            <person name="Vee V."/>
            <person name="English A."/>
            <person name="Wang M."/>
            <person name="Skinner E."/>
            <person name="Han Y."/>
            <person name="Muzny D.M."/>
            <person name="Worley K.C."/>
            <person name="Gibbs R.A."/>
        </authorList>
    </citation>
    <scope>NUCLEOTIDE SEQUENCE</scope>
</reference>
<evidence type="ECO:0000313" key="1">
    <source>
        <dbReference type="EnsemblMetazoa" id="XP_030834876"/>
    </source>
</evidence>
<dbReference type="RefSeq" id="XP_030834876.1">
    <property type="nucleotide sequence ID" value="XM_030979016.1"/>
</dbReference>
<proteinExistence type="predicted"/>
<dbReference type="AlphaFoldDB" id="A0A7M7NDU0"/>
<evidence type="ECO:0000313" key="2">
    <source>
        <dbReference type="Proteomes" id="UP000007110"/>
    </source>
</evidence>
<accession>A0A7M7NDU0</accession>
<dbReference type="OrthoDB" id="10214898at2759"/>
<dbReference type="GeneID" id="115921525"/>
<dbReference type="KEGG" id="spu:115921525"/>
<dbReference type="InParanoid" id="A0A7M7NDU0"/>
<organism evidence="1 2">
    <name type="scientific">Strongylocentrotus purpuratus</name>
    <name type="common">Purple sea urchin</name>
    <dbReference type="NCBI Taxonomy" id="7668"/>
    <lineage>
        <taxon>Eukaryota</taxon>
        <taxon>Metazoa</taxon>
        <taxon>Echinodermata</taxon>
        <taxon>Eleutherozoa</taxon>
        <taxon>Echinozoa</taxon>
        <taxon>Echinoidea</taxon>
        <taxon>Euechinoidea</taxon>
        <taxon>Echinacea</taxon>
        <taxon>Camarodonta</taxon>
        <taxon>Echinidea</taxon>
        <taxon>Strongylocentrotidae</taxon>
        <taxon>Strongylocentrotus</taxon>
    </lineage>
</organism>
<protein>
    <submittedName>
        <fullName evidence="1">Uncharacterized protein</fullName>
    </submittedName>
</protein>
<dbReference type="Proteomes" id="UP000007110">
    <property type="component" value="Unassembled WGS sequence"/>
</dbReference>
<reference evidence="1" key="2">
    <citation type="submission" date="2021-01" db="UniProtKB">
        <authorList>
            <consortium name="EnsemblMetazoa"/>
        </authorList>
    </citation>
    <scope>IDENTIFICATION</scope>
</reference>
<keyword evidence="2" id="KW-1185">Reference proteome</keyword>
<dbReference type="EnsemblMetazoa" id="XM_030979016">
    <property type="protein sequence ID" value="XP_030834876"/>
    <property type="gene ID" value="LOC115921525"/>
</dbReference>